<protein>
    <submittedName>
        <fullName evidence="10">Lipoprotein releasing system, transmembrane protein, LolC/E family</fullName>
    </submittedName>
</protein>
<evidence type="ECO:0000256" key="3">
    <source>
        <dbReference type="ARBA" id="ARBA00022475"/>
    </source>
</evidence>
<dbReference type="STRING" id="762948.HMPREF0733_12193"/>
<dbReference type="Pfam" id="PF02687">
    <property type="entry name" value="FtsX"/>
    <property type="match status" value="1"/>
</dbReference>
<evidence type="ECO:0000256" key="2">
    <source>
        <dbReference type="ARBA" id="ARBA00005236"/>
    </source>
</evidence>
<keyword evidence="5 8" id="KW-1133">Transmembrane helix</keyword>
<feature type="domain" description="ABC3 transporter permease C-terminal" evidence="9">
    <location>
        <begin position="258"/>
        <end position="379"/>
    </location>
</feature>
<dbReference type="GO" id="GO:0044874">
    <property type="term" value="P:lipoprotein localization to outer membrane"/>
    <property type="evidence" value="ECO:0007669"/>
    <property type="project" value="TreeGrafter"/>
</dbReference>
<gene>
    <name evidence="10" type="ORF">NCTC10918_00970</name>
</gene>
<dbReference type="InterPro" id="IPR003838">
    <property type="entry name" value="ABC3_permease_C"/>
</dbReference>
<dbReference type="EMBL" id="LR134521">
    <property type="protein sequence ID" value="VEJ29703.1"/>
    <property type="molecule type" value="Genomic_DNA"/>
</dbReference>
<accession>A0A3S4Y3M2</accession>
<evidence type="ECO:0000313" key="10">
    <source>
        <dbReference type="EMBL" id="VEJ29703.1"/>
    </source>
</evidence>
<comment type="subcellular location">
    <subcellularLocation>
        <location evidence="1">Cell membrane</location>
        <topology evidence="1">Multi-pass membrane protein</topology>
    </subcellularLocation>
</comment>
<dbReference type="Proteomes" id="UP000270988">
    <property type="component" value="Chromosome"/>
</dbReference>
<evidence type="ECO:0000313" key="11">
    <source>
        <dbReference type="Proteomes" id="UP000270988"/>
    </source>
</evidence>
<feature type="transmembrane region" description="Helical" evidence="8">
    <location>
        <begin position="349"/>
        <end position="369"/>
    </location>
</feature>
<feature type="compositionally biased region" description="Low complexity" evidence="7">
    <location>
        <begin position="189"/>
        <end position="198"/>
    </location>
</feature>
<evidence type="ECO:0000256" key="7">
    <source>
        <dbReference type="SAM" id="MobiDB-lite"/>
    </source>
</evidence>
<dbReference type="AlphaFoldDB" id="A0A3S4Y3M2"/>
<keyword evidence="3" id="KW-1003">Cell membrane</keyword>
<evidence type="ECO:0000259" key="9">
    <source>
        <dbReference type="Pfam" id="PF02687"/>
    </source>
</evidence>
<proteinExistence type="inferred from homology"/>
<feature type="transmembrane region" description="Helical" evidence="8">
    <location>
        <begin position="248"/>
        <end position="274"/>
    </location>
</feature>
<feature type="region of interest" description="Disordered" evidence="7">
    <location>
        <begin position="155"/>
        <end position="198"/>
    </location>
</feature>
<feature type="transmembrane region" description="Helical" evidence="8">
    <location>
        <begin position="307"/>
        <end position="329"/>
    </location>
</feature>
<feature type="compositionally biased region" description="Polar residues" evidence="7">
    <location>
        <begin position="155"/>
        <end position="173"/>
    </location>
</feature>
<sequence>MTSTVAKNMDKLYPISAMSSYGTGITDDGSESVAKAHSVADKVRGLENIDGVAVASAAGTVDFMAPAKDGGEAQNRTENLVSLSHDDLAKVIPIEGLHQLEDNTVLVSATLYENAHFNDSTRLKARGPLGTVELKPIKSTSKNISLYIVNPTTGAKLQNASNPKPLLDSSQAPENARVPAETTPDAGEQGSAASSTNGATGAQTMVLVHAKSPLSSSANSTLQEKLTKANDGNEFTGGLRERQQLDQIMSILLTSTLVLLALAVIISVIGVINTMTLSVNERRRENAMLRSLGLSRKQLRRMISAEAILITLGAVILGILTGVGIGIAAAKVVIAGTSSSTEAVIDLPYLGLFFVLLVGLVSAFVASILPAARSARLSPVEGMRG</sequence>
<keyword evidence="4 8" id="KW-0812">Transmembrane</keyword>
<organism evidence="10 11">
    <name type="scientific">Rothia dentocariosa</name>
    <dbReference type="NCBI Taxonomy" id="2047"/>
    <lineage>
        <taxon>Bacteria</taxon>
        <taxon>Bacillati</taxon>
        <taxon>Actinomycetota</taxon>
        <taxon>Actinomycetes</taxon>
        <taxon>Micrococcales</taxon>
        <taxon>Micrococcaceae</taxon>
        <taxon>Rothia</taxon>
    </lineage>
</organism>
<evidence type="ECO:0000256" key="4">
    <source>
        <dbReference type="ARBA" id="ARBA00022692"/>
    </source>
</evidence>
<dbReference type="PANTHER" id="PTHR30489">
    <property type="entry name" value="LIPOPROTEIN-RELEASING SYSTEM TRANSMEMBRANE PROTEIN LOLE"/>
    <property type="match status" value="1"/>
</dbReference>
<dbReference type="InterPro" id="IPR051447">
    <property type="entry name" value="Lipoprotein-release_system"/>
</dbReference>
<keyword evidence="10" id="KW-0449">Lipoprotein</keyword>
<evidence type="ECO:0000256" key="1">
    <source>
        <dbReference type="ARBA" id="ARBA00004651"/>
    </source>
</evidence>
<dbReference type="GO" id="GO:0098797">
    <property type="term" value="C:plasma membrane protein complex"/>
    <property type="evidence" value="ECO:0007669"/>
    <property type="project" value="TreeGrafter"/>
</dbReference>
<keyword evidence="6 8" id="KW-0472">Membrane</keyword>
<evidence type="ECO:0000256" key="5">
    <source>
        <dbReference type="ARBA" id="ARBA00022989"/>
    </source>
</evidence>
<comment type="similarity">
    <text evidence="2">Belongs to the ABC-4 integral membrane protein family. LolC/E subfamily.</text>
</comment>
<dbReference type="PANTHER" id="PTHR30489:SF0">
    <property type="entry name" value="LIPOPROTEIN-RELEASING SYSTEM TRANSMEMBRANE PROTEIN LOLE"/>
    <property type="match status" value="1"/>
</dbReference>
<evidence type="ECO:0000256" key="6">
    <source>
        <dbReference type="ARBA" id="ARBA00023136"/>
    </source>
</evidence>
<name>A0A3S4Y3M2_9MICC</name>
<reference evidence="10 11" key="1">
    <citation type="submission" date="2018-12" db="EMBL/GenBank/DDBJ databases">
        <authorList>
            <consortium name="Pathogen Informatics"/>
        </authorList>
    </citation>
    <scope>NUCLEOTIDE SEQUENCE [LARGE SCALE GENOMIC DNA]</scope>
    <source>
        <strain evidence="10 11">NCTC10918</strain>
    </source>
</reference>
<evidence type="ECO:0000256" key="8">
    <source>
        <dbReference type="SAM" id="Phobius"/>
    </source>
</evidence>